<feature type="region of interest" description="Disordered" evidence="4">
    <location>
        <begin position="732"/>
        <end position="751"/>
    </location>
</feature>
<dbReference type="Proteomes" id="UP000250140">
    <property type="component" value="Unassembled WGS sequence"/>
</dbReference>
<reference evidence="6 7" key="1">
    <citation type="journal article" date="2016" name="Nat. Commun.">
        <title>Ectomycorrhizal ecology is imprinted in the genome of the dominant symbiotic fungus Cenococcum geophilum.</title>
        <authorList>
            <consortium name="DOE Joint Genome Institute"/>
            <person name="Peter M."/>
            <person name="Kohler A."/>
            <person name="Ohm R.A."/>
            <person name="Kuo A."/>
            <person name="Krutzmann J."/>
            <person name="Morin E."/>
            <person name="Arend M."/>
            <person name="Barry K.W."/>
            <person name="Binder M."/>
            <person name="Choi C."/>
            <person name="Clum A."/>
            <person name="Copeland A."/>
            <person name="Grisel N."/>
            <person name="Haridas S."/>
            <person name="Kipfer T."/>
            <person name="LaButti K."/>
            <person name="Lindquist E."/>
            <person name="Lipzen A."/>
            <person name="Maire R."/>
            <person name="Meier B."/>
            <person name="Mihaltcheva S."/>
            <person name="Molinier V."/>
            <person name="Murat C."/>
            <person name="Poggeler S."/>
            <person name="Quandt C.A."/>
            <person name="Sperisen C."/>
            <person name="Tritt A."/>
            <person name="Tisserant E."/>
            <person name="Crous P.W."/>
            <person name="Henrissat B."/>
            <person name="Nehls U."/>
            <person name="Egli S."/>
            <person name="Spatafora J.W."/>
            <person name="Grigoriev I.V."/>
            <person name="Martin F.M."/>
        </authorList>
    </citation>
    <scope>NUCLEOTIDE SEQUENCE [LARGE SCALE GENOMIC DNA]</scope>
    <source>
        <strain evidence="6 7">CBS 207.34</strain>
    </source>
</reference>
<evidence type="ECO:0000313" key="6">
    <source>
        <dbReference type="EMBL" id="OCL11311.1"/>
    </source>
</evidence>
<dbReference type="EMBL" id="KV749069">
    <property type="protein sequence ID" value="OCL11311.1"/>
    <property type="molecule type" value="Genomic_DNA"/>
</dbReference>
<dbReference type="SMART" id="SM00292">
    <property type="entry name" value="BRCT"/>
    <property type="match status" value="2"/>
</dbReference>
<keyword evidence="2" id="KW-0227">DNA damage</keyword>
<dbReference type="GO" id="GO:0006974">
    <property type="term" value="P:DNA damage response"/>
    <property type="evidence" value="ECO:0007669"/>
    <property type="project" value="UniProtKB-KW"/>
</dbReference>
<feature type="compositionally biased region" description="Low complexity" evidence="4">
    <location>
        <begin position="356"/>
        <end position="370"/>
    </location>
</feature>
<dbReference type="InterPro" id="IPR001357">
    <property type="entry name" value="BRCT_dom"/>
</dbReference>
<name>A0A8E2F674_9PEZI</name>
<organism evidence="6 7">
    <name type="scientific">Glonium stellatum</name>
    <dbReference type="NCBI Taxonomy" id="574774"/>
    <lineage>
        <taxon>Eukaryota</taxon>
        <taxon>Fungi</taxon>
        <taxon>Dikarya</taxon>
        <taxon>Ascomycota</taxon>
        <taxon>Pezizomycotina</taxon>
        <taxon>Dothideomycetes</taxon>
        <taxon>Pleosporomycetidae</taxon>
        <taxon>Gloniales</taxon>
        <taxon>Gloniaceae</taxon>
        <taxon>Glonium</taxon>
    </lineage>
</organism>
<feature type="region of interest" description="Disordered" evidence="4">
    <location>
        <begin position="347"/>
        <end position="456"/>
    </location>
</feature>
<feature type="region of interest" description="Disordered" evidence="4">
    <location>
        <begin position="320"/>
        <end position="339"/>
    </location>
</feature>
<keyword evidence="3" id="KW-0539">Nucleus</keyword>
<dbReference type="OrthoDB" id="342264at2759"/>
<proteinExistence type="predicted"/>
<dbReference type="PANTHER" id="PTHR23196">
    <property type="entry name" value="PAX TRANSCRIPTION ACTIVATION DOMAIN INTERACTING PROTEIN"/>
    <property type="match status" value="1"/>
</dbReference>
<feature type="region of interest" description="Disordered" evidence="4">
    <location>
        <begin position="497"/>
        <end position="518"/>
    </location>
</feature>
<dbReference type="InterPro" id="IPR036420">
    <property type="entry name" value="BRCT_dom_sf"/>
</dbReference>
<evidence type="ECO:0000256" key="4">
    <source>
        <dbReference type="SAM" id="MobiDB-lite"/>
    </source>
</evidence>
<feature type="domain" description="BRCT" evidence="5">
    <location>
        <begin position="531"/>
        <end position="616"/>
    </location>
</feature>
<dbReference type="SUPFAM" id="SSF52113">
    <property type="entry name" value="BRCT domain"/>
    <property type="match status" value="1"/>
</dbReference>
<evidence type="ECO:0000256" key="3">
    <source>
        <dbReference type="ARBA" id="ARBA00023242"/>
    </source>
</evidence>
<dbReference type="GO" id="GO:0005634">
    <property type="term" value="C:nucleus"/>
    <property type="evidence" value="ECO:0007669"/>
    <property type="project" value="UniProtKB-SubCell"/>
</dbReference>
<gene>
    <name evidence="6" type="ORF">AOQ84DRAFT_374115</name>
</gene>
<feature type="compositionally biased region" description="Polar residues" evidence="4">
    <location>
        <begin position="269"/>
        <end position="289"/>
    </location>
</feature>
<dbReference type="AlphaFoldDB" id="A0A8E2F674"/>
<feature type="compositionally biased region" description="Polar residues" evidence="4">
    <location>
        <begin position="386"/>
        <end position="403"/>
    </location>
</feature>
<sequence>MEPKLRLREHLRSGEHIAFHDLVNDSQSDILMGQSGTLEIAPSDETWNADALARIYVGPWGIKLEAISNDVIISPAGTRQHQQTPLVSEIYRLKRPSLRNRSEIVFLREDDVVHFPSTESRLALTLDFDDIQVNSSAPAESSEVQDLDPQSLPSKRLSQGGILSRDNEVVIEHSDPQHFVPLPKSTPIPSVSRSEVVEETPASRHKQFMFVENSSFTAPQQESEATGDCSISFLHYSEHAEGPQLLDESANPKRSMASIEPFINASQGSENGVQKFSTPPAGVSQQQRTASEHSVIEETGSTDDDQDHSVLLEMPESIENMDTSPSVEPPSNMICGPLPLLRSSDAASFTKDNMGPSLSSTRSRPVTRSSNETGSTEDSMECPLESTRSPLVTTSSNVIGSTEDSMEDKDEELEETPRQGRRVVDGVHIPSPNKSAKKRPSPGPSSTLDTDEEEVRGLRYTRRPIKRTKMVDGDSQDSRLDEIVVDTRLQGSIPKVQRRGLSDTAETPTPVALQASQRSAAEKDLYDVEEPPRVVFSNSTVSDKPQLLKFLHQHGGSVVDKVSENNSNVLCVGKNGLRKTGKLLLSIALGMRIVTDEWFFASLKAGRLVNTDAFIPHDPGREKEWGFSMAAIVGKPQRNLLEGKTLYITPALKKDYGRGGFKEIEEIAKAVGAEKVISKPARDVRDADYILLALEHGDLDAAALHEHGRKCFHKDLLSNSILRGHLDLDSDEFKIEPPSSQPKKTKKKRNN</sequence>
<comment type="subcellular location">
    <subcellularLocation>
        <location evidence="1">Nucleus</location>
    </subcellularLocation>
</comment>
<feature type="region of interest" description="Disordered" evidence="4">
    <location>
        <begin position="269"/>
        <end position="308"/>
    </location>
</feature>
<dbReference type="Gene3D" id="3.40.50.10190">
    <property type="entry name" value="BRCT domain"/>
    <property type="match status" value="2"/>
</dbReference>
<evidence type="ECO:0000313" key="7">
    <source>
        <dbReference type="Proteomes" id="UP000250140"/>
    </source>
</evidence>
<evidence type="ECO:0000256" key="1">
    <source>
        <dbReference type="ARBA" id="ARBA00004123"/>
    </source>
</evidence>
<dbReference type="Pfam" id="PF00533">
    <property type="entry name" value="BRCT"/>
    <property type="match status" value="1"/>
</dbReference>
<evidence type="ECO:0000256" key="2">
    <source>
        <dbReference type="ARBA" id="ARBA00022763"/>
    </source>
</evidence>
<dbReference type="CDD" id="cd17744">
    <property type="entry name" value="BRCT_MDC1_rpt1"/>
    <property type="match status" value="1"/>
</dbReference>
<feature type="compositionally biased region" description="Basic and acidic residues" evidence="4">
    <location>
        <begin position="415"/>
        <end position="425"/>
    </location>
</feature>
<dbReference type="InterPro" id="IPR051579">
    <property type="entry name" value="DDR_Transcriptional_Reg"/>
</dbReference>
<feature type="region of interest" description="Disordered" evidence="4">
    <location>
        <begin position="136"/>
        <end position="159"/>
    </location>
</feature>
<feature type="compositionally biased region" description="Acidic residues" evidence="4">
    <location>
        <begin position="404"/>
        <end position="414"/>
    </location>
</feature>
<dbReference type="PROSITE" id="PS50172">
    <property type="entry name" value="BRCT"/>
    <property type="match status" value="1"/>
</dbReference>
<evidence type="ECO:0000259" key="5">
    <source>
        <dbReference type="PROSITE" id="PS50172"/>
    </source>
</evidence>
<dbReference type="PANTHER" id="PTHR23196:SF1">
    <property type="entry name" value="PAX-INTERACTING PROTEIN 1"/>
    <property type="match status" value="1"/>
</dbReference>
<keyword evidence="7" id="KW-1185">Reference proteome</keyword>
<protein>
    <recommendedName>
        <fullName evidence="5">BRCT domain-containing protein</fullName>
    </recommendedName>
</protein>
<accession>A0A8E2F674</accession>